<evidence type="ECO:0000313" key="2">
    <source>
        <dbReference type="EMBL" id="TWT48480.1"/>
    </source>
</evidence>
<name>A0A5C5WCS8_9BACT</name>
<proteinExistence type="predicted"/>
<dbReference type="AlphaFoldDB" id="A0A5C5WCS8"/>
<keyword evidence="3" id="KW-1185">Reference proteome</keyword>
<feature type="transmembrane region" description="Helical" evidence="1">
    <location>
        <begin position="35"/>
        <end position="53"/>
    </location>
</feature>
<feature type="transmembrane region" description="Helical" evidence="1">
    <location>
        <begin position="12"/>
        <end position="29"/>
    </location>
</feature>
<sequence>MKGLKLFLGDTWWVFGLACVMACALGYASDMWIMYLFPVVCVPVAVYMAAVRYNSQGDPRSERDQRPSDR</sequence>
<dbReference type="Proteomes" id="UP000318995">
    <property type="component" value="Unassembled WGS sequence"/>
</dbReference>
<keyword evidence="1" id="KW-0812">Transmembrane</keyword>
<comment type="caution">
    <text evidence="2">The sequence shown here is derived from an EMBL/GenBank/DDBJ whole genome shotgun (WGS) entry which is preliminary data.</text>
</comment>
<evidence type="ECO:0000256" key="1">
    <source>
        <dbReference type="SAM" id="Phobius"/>
    </source>
</evidence>
<dbReference type="OrthoDB" id="286492at2"/>
<keyword evidence="1" id="KW-0472">Membrane</keyword>
<keyword evidence="1" id="KW-1133">Transmembrane helix</keyword>
<gene>
    <name evidence="2" type="ORF">Pla111_02480</name>
</gene>
<evidence type="ECO:0000313" key="3">
    <source>
        <dbReference type="Proteomes" id="UP000318995"/>
    </source>
</evidence>
<dbReference type="EMBL" id="SJPH01000001">
    <property type="protein sequence ID" value="TWT48480.1"/>
    <property type="molecule type" value="Genomic_DNA"/>
</dbReference>
<reference evidence="2 3" key="1">
    <citation type="submission" date="2019-02" db="EMBL/GenBank/DDBJ databases">
        <title>Deep-cultivation of Planctomycetes and their phenomic and genomic characterization uncovers novel biology.</title>
        <authorList>
            <person name="Wiegand S."/>
            <person name="Jogler M."/>
            <person name="Boedeker C."/>
            <person name="Pinto D."/>
            <person name="Vollmers J."/>
            <person name="Rivas-Marin E."/>
            <person name="Kohn T."/>
            <person name="Peeters S.H."/>
            <person name="Heuer A."/>
            <person name="Rast P."/>
            <person name="Oberbeckmann S."/>
            <person name="Bunk B."/>
            <person name="Jeske O."/>
            <person name="Meyerdierks A."/>
            <person name="Storesund J.E."/>
            <person name="Kallscheuer N."/>
            <person name="Luecker S."/>
            <person name="Lage O.M."/>
            <person name="Pohl T."/>
            <person name="Merkel B.J."/>
            <person name="Hornburger P."/>
            <person name="Mueller R.-W."/>
            <person name="Bruemmer F."/>
            <person name="Labrenz M."/>
            <person name="Spormann A.M."/>
            <person name="Op Den Camp H."/>
            <person name="Overmann J."/>
            <person name="Amann R."/>
            <person name="Jetten M.S.M."/>
            <person name="Mascher T."/>
            <person name="Medema M.H."/>
            <person name="Devos D.P."/>
            <person name="Kaster A.-K."/>
            <person name="Ovreas L."/>
            <person name="Rohde M."/>
            <person name="Galperin M.Y."/>
            <person name="Jogler C."/>
        </authorList>
    </citation>
    <scope>NUCLEOTIDE SEQUENCE [LARGE SCALE GENOMIC DNA]</scope>
    <source>
        <strain evidence="2 3">Pla111</strain>
    </source>
</reference>
<dbReference type="RefSeq" id="WP_146570585.1">
    <property type="nucleotide sequence ID" value="NZ_SJPH01000001.1"/>
</dbReference>
<accession>A0A5C5WCS8</accession>
<protein>
    <submittedName>
        <fullName evidence="2">Uncharacterized protein</fullName>
    </submittedName>
</protein>
<organism evidence="2 3">
    <name type="scientific">Botrimarina hoheduenensis</name>
    <dbReference type="NCBI Taxonomy" id="2528000"/>
    <lineage>
        <taxon>Bacteria</taxon>
        <taxon>Pseudomonadati</taxon>
        <taxon>Planctomycetota</taxon>
        <taxon>Planctomycetia</taxon>
        <taxon>Pirellulales</taxon>
        <taxon>Lacipirellulaceae</taxon>
        <taxon>Botrimarina</taxon>
    </lineage>
</organism>